<dbReference type="EMBL" id="CH963920">
    <property type="protein sequence ID" value="KRF98826.1"/>
    <property type="molecule type" value="Genomic_DNA"/>
</dbReference>
<dbReference type="KEGG" id="dwi:26529389"/>
<dbReference type="GO" id="GO:0000981">
    <property type="term" value="F:DNA-binding transcription factor activity, RNA polymerase II-specific"/>
    <property type="evidence" value="ECO:0007669"/>
    <property type="project" value="TreeGrafter"/>
</dbReference>
<dbReference type="GO" id="GO:0008270">
    <property type="term" value="F:zinc ion binding"/>
    <property type="evidence" value="ECO:0007669"/>
    <property type="project" value="UniProtKB-KW"/>
</dbReference>
<dbReference type="InterPro" id="IPR013087">
    <property type="entry name" value="Znf_C2H2_type"/>
</dbReference>
<dbReference type="InParanoid" id="A0A0Q9WRJ8"/>
<dbReference type="Proteomes" id="UP000007798">
    <property type="component" value="Unassembled WGS sequence"/>
</dbReference>
<feature type="domain" description="C2H2-type" evidence="5">
    <location>
        <begin position="233"/>
        <end position="253"/>
    </location>
</feature>
<dbReference type="OrthoDB" id="6077919at2759"/>
<dbReference type="SMR" id="A0A0Q9WRJ8"/>
<evidence type="ECO:0000256" key="2">
    <source>
        <dbReference type="ARBA" id="ARBA00022737"/>
    </source>
</evidence>
<evidence type="ECO:0000313" key="6">
    <source>
        <dbReference type="EMBL" id="KRF98826.1"/>
    </source>
</evidence>
<dbReference type="AlphaFoldDB" id="A0A0Q9WRJ8"/>
<organism evidence="6 7">
    <name type="scientific">Drosophila willistoni</name>
    <name type="common">Fruit fly</name>
    <dbReference type="NCBI Taxonomy" id="7260"/>
    <lineage>
        <taxon>Eukaryota</taxon>
        <taxon>Metazoa</taxon>
        <taxon>Ecdysozoa</taxon>
        <taxon>Arthropoda</taxon>
        <taxon>Hexapoda</taxon>
        <taxon>Insecta</taxon>
        <taxon>Pterygota</taxon>
        <taxon>Neoptera</taxon>
        <taxon>Endopterygota</taxon>
        <taxon>Diptera</taxon>
        <taxon>Brachycera</taxon>
        <taxon>Muscomorpha</taxon>
        <taxon>Ephydroidea</taxon>
        <taxon>Drosophilidae</taxon>
        <taxon>Drosophila</taxon>
        <taxon>Sophophora</taxon>
    </lineage>
</organism>
<keyword evidence="4" id="KW-0862">Zinc</keyword>
<dbReference type="Pfam" id="PF00096">
    <property type="entry name" value="zf-C2H2"/>
    <property type="match status" value="1"/>
</dbReference>
<dbReference type="PANTHER" id="PTHR24409:SF295">
    <property type="entry name" value="AZ2-RELATED"/>
    <property type="match status" value="1"/>
</dbReference>
<evidence type="ECO:0000256" key="3">
    <source>
        <dbReference type="ARBA" id="ARBA00022771"/>
    </source>
</evidence>
<keyword evidence="2" id="KW-0677">Repeat</keyword>
<keyword evidence="7" id="KW-1185">Reference proteome</keyword>
<keyword evidence="3" id="KW-0863">Zinc-finger</keyword>
<evidence type="ECO:0000256" key="4">
    <source>
        <dbReference type="ARBA" id="ARBA00022833"/>
    </source>
</evidence>
<evidence type="ECO:0000313" key="7">
    <source>
        <dbReference type="Proteomes" id="UP000007798"/>
    </source>
</evidence>
<sequence>MTANENFLVNRLDVAIRIVKELNLNGKVALEMLIKQTKLTELLMEKMFQDGQEQQQEVQQICQVERTVANSMPGLPSIENQEDETKPEFIDLRERQIDKDVNADSPKTLNLSEIKSEIEDKPNFLETFSSVEKDDDDEKDDKEMAQMVLNKDEGKMSTKRYLMECRKCGKSYRYRGSYVKHIEKCPKQLKTITALNEHKLVHTEVRDVCQAGFKDKARLKIHHQNHEEPYFECYICGQRLKTFRTWNMHNLAHKLTP</sequence>
<accession>A0A0Q9WRJ8</accession>
<name>A0A0Q9WRJ8_DROWI</name>
<dbReference type="GO" id="GO:0000977">
    <property type="term" value="F:RNA polymerase II transcription regulatory region sequence-specific DNA binding"/>
    <property type="evidence" value="ECO:0007669"/>
    <property type="project" value="TreeGrafter"/>
</dbReference>
<dbReference type="PANTHER" id="PTHR24409">
    <property type="entry name" value="ZINC FINGER PROTEIN 142"/>
    <property type="match status" value="1"/>
</dbReference>
<protein>
    <recommendedName>
        <fullName evidence="5">C2H2-type domain-containing protein</fullName>
    </recommendedName>
</protein>
<keyword evidence="1" id="KW-0479">Metal-binding</keyword>
<proteinExistence type="predicted"/>
<dbReference type="PROSITE" id="PS00028">
    <property type="entry name" value="ZINC_FINGER_C2H2_1"/>
    <property type="match status" value="1"/>
</dbReference>
<dbReference type="GO" id="GO:0005634">
    <property type="term" value="C:nucleus"/>
    <property type="evidence" value="ECO:0007669"/>
    <property type="project" value="TreeGrafter"/>
</dbReference>
<gene>
    <name evidence="6" type="primary">Dwil\GK27387</name>
    <name evidence="6" type="ORF">Dwil_GK27387</name>
</gene>
<evidence type="ECO:0000259" key="5">
    <source>
        <dbReference type="PROSITE" id="PS00028"/>
    </source>
</evidence>
<reference evidence="6 7" key="1">
    <citation type="journal article" date="2007" name="Nature">
        <title>Evolution of genes and genomes on the Drosophila phylogeny.</title>
        <authorList>
            <consortium name="Drosophila 12 Genomes Consortium"/>
            <person name="Clark A.G."/>
            <person name="Eisen M.B."/>
            <person name="Smith D.R."/>
            <person name="Bergman C.M."/>
            <person name="Oliver B."/>
            <person name="Markow T.A."/>
            <person name="Kaufman T.C."/>
            <person name="Kellis M."/>
            <person name="Gelbart W."/>
            <person name="Iyer V.N."/>
            <person name="Pollard D.A."/>
            <person name="Sackton T.B."/>
            <person name="Larracuente A.M."/>
            <person name="Singh N.D."/>
            <person name="Abad J.P."/>
            <person name="Abt D.N."/>
            <person name="Adryan B."/>
            <person name="Aguade M."/>
            <person name="Akashi H."/>
            <person name="Anderson W.W."/>
            <person name="Aquadro C.F."/>
            <person name="Ardell D.H."/>
            <person name="Arguello R."/>
            <person name="Artieri C.G."/>
            <person name="Barbash D.A."/>
            <person name="Barker D."/>
            <person name="Barsanti P."/>
            <person name="Batterham P."/>
            <person name="Batzoglou S."/>
            <person name="Begun D."/>
            <person name="Bhutkar A."/>
            <person name="Blanco E."/>
            <person name="Bosak S.A."/>
            <person name="Bradley R.K."/>
            <person name="Brand A.D."/>
            <person name="Brent M.R."/>
            <person name="Brooks A.N."/>
            <person name="Brown R.H."/>
            <person name="Butlin R.K."/>
            <person name="Caggese C."/>
            <person name="Calvi B.R."/>
            <person name="Bernardo de Carvalho A."/>
            <person name="Caspi A."/>
            <person name="Castrezana S."/>
            <person name="Celniker S.E."/>
            <person name="Chang J.L."/>
            <person name="Chapple C."/>
            <person name="Chatterji S."/>
            <person name="Chinwalla A."/>
            <person name="Civetta A."/>
            <person name="Clifton S.W."/>
            <person name="Comeron J.M."/>
            <person name="Costello J.C."/>
            <person name="Coyne J.A."/>
            <person name="Daub J."/>
            <person name="David R.G."/>
            <person name="Delcher A.L."/>
            <person name="Delehaunty K."/>
            <person name="Do C.B."/>
            <person name="Ebling H."/>
            <person name="Edwards K."/>
            <person name="Eickbush T."/>
            <person name="Evans J.D."/>
            <person name="Filipski A."/>
            <person name="Findeiss S."/>
            <person name="Freyhult E."/>
            <person name="Fulton L."/>
            <person name="Fulton R."/>
            <person name="Garcia A.C."/>
            <person name="Gardiner A."/>
            <person name="Garfield D.A."/>
            <person name="Garvin B.E."/>
            <person name="Gibson G."/>
            <person name="Gilbert D."/>
            <person name="Gnerre S."/>
            <person name="Godfrey J."/>
            <person name="Good R."/>
            <person name="Gotea V."/>
            <person name="Gravely B."/>
            <person name="Greenberg A.J."/>
            <person name="Griffiths-Jones S."/>
            <person name="Gross S."/>
            <person name="Guigo R."/>
            <person name="Gustafson E.A."/>
            <person name="Haerty W."/>
            <person name="Hahn M.W."/>
            <person name="Halligan D.L."/>
            <person name="Halpern A.L."/>
            <person name="Halter G.M."/>
            <person name="Han M.V."/>
            <person name="Heger A."/>
            <person name="Hillier L."/>
            <person name="Hinrichs A.S."/>
            <person name="Holmes I."/>
            <person name="Hoskins R.A."/>
            <person name="Hubisz M.J."/>
            <person name="Hultmark D."/>
            <person name="Huntley M.A."/>
            <person name="Jaffe D.B."/>
            <person name="Jagadeeshan S."/>
            <person name="Jeck W.R."/>
            <person name="Johnson J."/>
            <person name="Jones C.D."/>
            <person name="Jordan W.C."/>
            <person name="Karpen G.H."/>
            <person name="Kataoka E."/>
            <person name="Keightley P.D."/>
            <person name="Kheradpour P."/>
            <person name="Kirkness E.F."/>
            <person name="Koerich L.B."/>
            <person name="Kristiansen K."/>
            <person name="Kudrna D."/>
            <person name="Kulathinal R.J."/>
            <person name="Kumar S."/>
            <person name="Kwok R."/>
            <person name="Lander E."/>
            <person name="Langley C.H."/>
            <person name="Lapoint R."/>
            <person name="Lazzaro B.P."/>
            <person name="Lee S.J."/>
            <person name="Levesque L."/>
            <person name="Li R."/>
            <person name="Lin C.F."/>
            <person name="Lin M.F."/>
            <person name="Lindblad-Toh K."/>
            <person name="Llopart A."/>
            <person name="Long M."/>
            <person name="Low L."/>
            <person name="Lozovsky E."/>
            <person name="Lu J."/>
            <person name="Luo M."/>
            <person name="Machado C.A."/>
            <person name="Makalowski W."/>
            <person name="Marzo M."/>
            <person name="Matsuda M."/>
            <person name="Matzkin L."/>
            <person name="McAllister B."/>
            <person name="McBride C.S."/>
            <person name="McKernan B."/>
            <person name="McKernan K."/>
            <person name="Mendez-Lago M."/>
            <person name="Minx P."/>
            <person name="Mollenhauer M.U."/>
            <person name="Montooth K."/>
            <person name="Mount S.M."/>
            <person name="Mu X."/>
            <person name="Myers E."/>
            <person name="Negre B."/>
            <person name="Newfeld S."/>
            <person name="Nielsen R."/>
            <person name="Noor M.A."/>
            <person name="O'Grady P."/>
            <person name="Pachter L."/>
            <person name="Papaceit M."/>
            <person name="Parisi M.J."/>
            <person name="Parisi M."/>
            <person name="Parts L."/>
            <person name="Pedersen J.S."/>
            <person name="Pesole G."/>
            <person name="Phillippy A.M."/>
            <person name="Ponting C.P."/>
            <person name="Pop M."/>
            <person name="Porcelli D."/>
            <person name="Powell J.R."/>
            <person name="Prohaska S."/>
            <person name="Pruitt K."/>
            <person name="Puig M."/>
            <person name="Quesneville H."/>
            <person name="Ram K.R."/>
            <person name="Rand D."/>
            <person name="Rasmussen M.D."/>
            <person name="Reed L.K."/>
            <person name="Reenan R."/>
            <person name="Reily A."/>
            <person name="Remington K.A."/>
            <person name="Rieger T.T."/>
            <person name="Ritchie M.G."/>
            <person name="Robin C."/>
            <person name="Rogers Y.H."/>
            <person name="Rohde C."/>
            <person name="Rozas J."/>
            <person name="Rubenfield M.J."/>
            <person name="Ruiz A."/>
            <person name="Russo S."/>
            <person name="Salzberg S.L."/>
            <person name="Sanchez-Gracia A."/>
            <person name="Saranga D.J."/>
            <person name="Sato H."/>
            <person name="Schaeffer S.W."/>
            <person name="Schatz M.C."/>
            <person name="Schlenke T."/>
            <person name="Schwartz R."/>
            <person name="Segarra C."/>
            <person name="Singh R.S."/>
            <person name="Sirot L."/>
            <person name="Sirota M."/>
            <person name="Sisneros N.B."/>
            <person name="Smith C.D."/>
            <person name="Smith T.F."/>
            <person name="Spieth J."/>
            <person name="Stage D.E."/>
            <person name="Stark A."/>
            <person name="Stephan W."/>
            <person name="Strausberg R.L."/>
            <person name="Strempel S."/>
            <person name="Sturgill D."/>
            <person name="Sutton G."/>
            <person name="Sutton G.G."/>
            <person name="Tao W."/>
            <person name="Teichmann S."/>
            <person name="Tobari Y.N."/>
            <person name="Tomimura Y."/>
            <person name="Tsolas J.M."/>
            <person name="Valente V.L."/>
            <person name="Venter E."/>
            <person name="Venter J.C."/>
            <person name="Vicario S."/>
            <person name="Vieira F.G."/>
            <person name="Vilella A.J."/>
            <person name="Villasante A."/>
            <person name="Walenz B."/>
            <person name="Wang J."/>
            <person name="Wasserman M."/>
            <person name="Watts T."/>
            <person name="Wilson D."/>
            <person name="Wilson R.K."/>
            <person name="Wing R.A."/>
            <person name="Wolfner M.F."/>
            <person name="Wong A."/>
            <person name="Wong G.K."/>
            <person name="Wu C.I."/>
            <person name="Wu G."/>
            <person name="Yamamoto D."/>
            <person name="Yang H.P."/>
            <person name="Yang S.P."/>
            <person name="Yorke J.A."/>
            <person name="Yoshida K."/>
            <person name="Zdobnov E."/>
            <person name="Zhang P."/>
            <person name="Zhang Y."/>
            <person name="Zimin A.V."/>
            <person name="Baldwin J."/>
            <person name="Abdouelleil A."/>
            <person name="Abdulkadir J."/>
            <person name="Abebe A."/>
            <person name="Abera B."/>
            <person name="Abreu J."/>
            <person name="Acer S.C."/>
            <person name="Aftuck L."/>
            <person name="Alexander A."/>
            <person name="An P."/>
            <person name="Anderson E."/>
            <person name="Anderson S."/>
            <person name="Arachi H."/>
            <person name="Azer M."/>
            <person name="Bachantsang P."/>
            <person name="Barry A."/>
            <person name="Bayul T."/>
            <person name="Berlin A."/>
            <person name="Bessette D."/>
            <person name="Bloom T."/>
            <person name="Blye J."/>
            <person name="Boguslavskiy L."/>
            <person name="Bonnet C."/>
            <person name="Boukhgalter B."/>
            <person name="Bourzgui I."/>
            <person name="Brown A."/>
            <person name="Cahill P."/>
            <person name="Channer S."/>
            <person name="Cheshatsang Y."/>
            <person name="Chuda L."/>
            <person name="Citroen M."/>
            <person name="Collymore A."/>
            <person name="Cooke P."/>
            <person name="Costello M."/>
            <person name="D'Aco K."/>
            <person name="Daza R."/>
            <person name="De Haan G."/>
            <person name="DeGray S."/>
            <person name="DeMaso C."/>
            <person name="Dhargay N."/>
            <person name="Dooley K."/>
            <person name="Dooley E."/>
            <person name="Doricent M."/>
            <person name="Dorje P."/>
            <person name="Dorjee K."/>
            <person name="Dupes A."/>
            <person name="Elong R."/>
            <person name="Falk J."/>
            <person name="Farina A."/>
            <person name="Faro S."/>
            <person name="Ferguson D."/>
            <person name="Fisher S."/>
            <person name="Foley C.D."/>
            <person name="Franke A."/>
            <person name="Friedrich D."/>
            <person name="Gadbois L."/>
            <person name="Gearin G."/>
            <person name="Gearin C.R."/>
            <person name="Giannoukos G."/>
            <person name="Goode T."/>
            <person name="Graham J."/>
            <person name="Grandbois E."/>
            <person name="Grewal S."/>
            <person name="Gyaltsen K."/>
            <person name="Hafez N."/>
            <person name="Hagos B."/>
            <person name="Hall J."/>
            <person name="Henson C."/>
            <person name="Hollinger A."/>
            <person name="Honan T."/>
            <person name="Huard M.D."/>
            <person name="Hughes L."/>
            <person name="Hurhula B."/>
            <person name="Husby M.E."/>
            <person name="Kamat A."/>
            <person name="Kanga B."/>
            <person name="Kashin S."/>
            <person name="Khazanovich D."/>
            <person name="Kisner P."/>
            <person name="Lance K."/>
            <person name="Lara M."/>
            <person name="Lee W."/>
            <person name="Lennon N."/>
            <person name="Letendre F."/>
            <person name="LeVine R."/>
            <person name="Lipovsky A."/>
            <person name="Liu X."/>
            <person name="Liu J."/>
            <person name="Liu S."/>
            <person name="Lokyitsang T."/>
            <person name="Lokyitsang Y."/>
            <person name="Lubonja R."/>
            <person name="Lui A."/>
            <person name="MacDonald P."/>
            <person name="Magnisalis V."/>
            <person name="Maru K."/>
            <person name="Matthews C."/>
            <person name="McCusker W."/>
            <person name="McDonough S."/>
            <person name="Mehta T."/>
            <person name="Meldrim J."/>
            <person name="Meneus L."/>
            <person name="Mihai O."/>
            <person name="Mihalev A."/>
            <person name="Mihova T."/>
            <person name="Mittelman R."/>
            <person name="Mlenga V."/>
            <person name="Montmayeur A."/>
            <person name="Mulrain L."/>
            <person name="Navidi A."/>
            <person name="Naylor J."/>
            <person name="Negash T."/>
            <person name="Nguyen T."/>
            <person name="Nguyen N."/>
            <person name="Nicol R."/>
            <person name="Norbu C."/>
            <person name="Norbu N."/>
            <person name="Novod N."/>
            <person name="O'Neill B."/>
            <person name="Osman S."/>
            <person name="Markiewicz E."/>
            <person name="Oyono O.L."/>
            <person name="Patti C."/>
            <person name="Phunkhang P."/>
            <person name="Pierre F."/>
            <person name="Priest M."/>
            <person name="Raghuraman S."/>
            <person name="Rege F."/>
            <person name="Reyes R."/>
            <person name="Rise C."/>
            <person name="Rogov P."/>
            <person name="Ross K."/>
            <person name="Ryan E."/>
            <person name="Settipalli S."/>
            <person name="Shea T."/>
            <person name="Sherpa N."/>
            <person name="Shi L."/>
            <person name="Shih D."/>
            <person name="Sparrow T."/>
            <person name="Spaulding J."/>
            <person name="Stalker J."/>
            <person name="Stange-Thomann N."/>
            <person name="Stavropoulos S."/>
            <person name="Stone C."/>
            <person name="Strader C."/>
            <person name="Tesfaye S."/>
            <person name="Thomson T."/>
            <person name="Thoulutsang Y."/>
            <person name="Thoulutsang D."/>
            <person name="Topham K."/>
            <person name="Topping I."/>
            <person name="Tsamla T."/>
            <person name="Vassiliev H."/>
            <person name="Vo A."/>
            <person name="Wangchuk T."/>
            <person name="Wangdi T."/>
            <person name="Weiand M."/>
            <person name="Wilkinson J."/>
            <person name="Wilson A."/>
            <person name="Yadav S."/>
            <person name="Young G."/>
            <person name="Yu Q."/>
            <person name="Zembek L."/>
            <person name="Zhong D."/>
            <person name="Zimmer A."/>
            <person name="Zwirko Z."/>
            <person name="Jaffe D.B."/>
            <person name="Alvarez P."/>
            <person name="Brockman W."/>
            <person name="Butler J."/>
            <person name="Chin C."/>
            <person name="Gnerre S."/>
            <person name="Grabherr M."/>
            <person name="Kleber M."/>
            <person name="Mauceli E."/>
            <person name="MacCallum I."/>
        </authorList>
    </citation>
    <scope>NUCLEOTIDE SEQUENCE [LARGE SCALE GENOMIC DNA]</scope>
    <source>
        <strain evidence="7">Tucson 14030-0811.24</strain>
    </source>
</reference>
<evidence type="ECO:0000256" key="1">
    <source>
        <dbReference type="ARBA" id="ARBA00022723"/>
    </source>
</evidence>
<dbReference type="Gene3D" id="3.30.160.60">
    <property type="entry name" value="Classic Zinc Finger"/>
    <property type="match status" value="1"/>
</dbReference>